<dbReference type="AlphaFoldDB" id="A0A7W8XVA4"/>
<feature type="region of interest" description="Disordered" evidence="1">
    <location>
        <begin position="1"/>
        <end position="21"/>
    </location>
</feature>
<dbReference type="RefSeq" id="WP_004129887.1">
    <property type="nucleotide sequence ID" value="NZ_JACHBI010000011.1"/>
</dbReference>
<reference evidence="2 3" key="1">
    <citation type="submission" date="2020-08" db="EMBL/GenBank/DDBJ databases">
        <title>Genomic Encyclopedia of Type Strains, Phase IV (KMG-V): Genome sequencing to study the core and pangenomes of soil and plant-associated prokaryotes.</title>
        <authorList>
            <person name="Whitman W."/>
        </authorList>
    </citation>
    <scope>NUCLEOTIDE SEQUENCE [LARGE SCALE GENOMIC DNA]</scope>
    <source>
        <strain evidence="2 3">SEMIA 4064</strain>
    </source>
</reference>
<organism evidence="2 3">
    <name type="scientific">Rhizobium paranaense</name>
    <dbReference type="NCBI Taxonomy" id="1650438"/>
    <lineage>
        <taxon>Bacteria</taxon>
        <taxon>Pseudomonadati</taxon>
        <taxon>Pseudomonadota</taxon>
        <taxon>Alphaproteobacteria</taxon>
        <taxon>Hyphomicrobiales</taxon>
        <taxon>Rhizobiaceae</taxon>
        <taxon>Rhizobium/Agrobacterium group</taxon>
        <taxon>Rhizobium</taxon>
    </lineage>
</organism>
<name>A0A7W8XVA4_9HYPH</name>
<dbReference type="Proteomes" id="UP000549882">
    <property type="component" value="Unassembled WGS sequence"/>
</dbReference>
<protein>
    <submittedName>
        <fullName evidence="2">Uncharacterized protein</fullName>
    </submittedName>
</protein>
<evidence type="ECO:0000313" key="3">
    <source>
        <dbReference type="Proteomes" id="UP000549882"/>
    </source>
</evidence>
<feature type="compositionally biased region" description="Polar residues" evidence="1">
    <location>
        <begin position="9"/>
        <end position="21"/>
    </location>
</feature>
<proteinExistence type="predicted"/>
<dbReference type="EMBL" id="JACHBI010000011">
    <property type="protein sequence ID" value="MBB5576220.1"/>
    <property type="molecule type" value="Genomic_DNA"/>
</dbReference>
<sequence length="79" mass="8643">MAVKMLSRTAKTGSRSGSSAAVRTAVKTKYSEYLASEPTDHARKASELAKKIREFEASVESDPRPVVRSRNAKTGLFLK</sequence>
<gene>
    <name evidence="2" type="ORF">GGD50_004855</name>
</gene>
<evidence type="ECO:0000256" key="1">
    <source>
        <dbReference type="SAM" id="MobiDB-lite"/>
    </source>
</evidence>
<accession>A0A7W8XVA4</accession>
<keyword evidence="3" id="KW-1185">Reference proteome</keyword>
<evidence type="ECO:0000313" key="2">
    <source>
        <dbReference type="EMBL" id="MBB5576220.1"/>
    </source>
</evidence>
<comment type="caution">
    <text evidence="2">The sequence shown here is derived from an EMBL/GenBank/DDBJ whole genome shotgun (WGS) entry which is preliminary data.</text>
</comment>